<keyword evidence="4 7" id="KW-0133">Cell shape</keyword>
<dbReference type="AlphaFoldDB" id="A0A0J9E4H1"/>
<dbReference type="SUPFAM" id="SSF141523">
    <property type="entry name" value="L,D-transpeptidase catalytic domain-like"/>
    <property type="match status" value="1"/>
</dbReference>
<dbReference type="GO" id="GO:0016740">
    <property type="term" value="F:transferase activity"/>
    <property type="evidence" value="ECO:0007669"/>
    <property type="project" value="UniProtKB-KW"/>
</dbReference>
<organism evidence="10 11">
    <name type="scientific">Candidatus Rhodobacter oscarellae</name>
    <dbReference type="NCBI Taxonomy" id="1675527"/>
    <lineage>
        <taxon>Bacteria</taxon>
        <taxon>Pseudomonadati</taxon>
        <taxon>Pseudomonadota</taxon>
        <taxon>Alphaproteobacteria</taxon>
        <taxon>Rhodobacterales</taxon>
        <taxon>Rhodobacter group</taxon>
        <taxon>Rhodobacter</taxon>
    </lineage>
</organism>
<evidence type="ECO:0000256" key="6">
    <source>
        <dbReference type="ARBA" id="ARBA00023316"/>
    </source>
</evidence>
<dbReference type="GO" id="GO:0018104">
    <property type="term" value="P:peptidoglycan-protein cross-linking"/>
    <property type="evidence" value="ECO:0007669"/>
    <property type="project" value="TreeGrafter"/>
</dbReference>
<comment type="caution">
    <text evidence="10">The sequence shown here is derived from an EMBL/GenBank/DDBJ whole genome shotgun (WGS) entry which is preliminary data.</text>
</comment>
<dbReference type="UniPathway" id="UPA00219"/>
<evidence type="ECO:0000256" key="8">
    <source>
        <dbReference type="SAM" id="SignalP"/>
    </source>
</evidence>
<feature type="chain" id="PRO_5005317985" description="L,D-TPase catalytic domain-containing protein" evidence="8">
    <location>
        <begin position="21"/>
        <end position="140"/>
    </location>
</feature>
<accession>A0A0J9E4H1</accession>
<dbReference type="InterPro" id="IPR050979">
    <property type="entry name" value="LD-transpeptidase"/>
</dbReference>
<sequence>MRIIAALCTAIALLSGGANASTEIVAWVDISTQEMVVEVNGEPLHKWPVSTARPGKETPLGEWGVEWLSAKHKSSLYNNAPMPWSIFYNGDYAIHGTSQISRLGSPASAGCVRLHPDNAKTLYKMVIKHGYDSLRVVVQQ</sequence>
<keyword evidence="3" id="KW-0808">Transferase</keyword>
<dbReference type="InterPro" id="IPR005490">
    <property type="entry name" value="LD_TPept_cat_dom"/>
</dbReference>
<dbReference type="Gene3D" id="2.40.440.10">
    <property type="entry name" value="L,D-transpeptidase catalytic domain-like"/>
    <property type="match status" value="1"/>
</dbReference>
<dbReference type="Proteomes" id="UP000037178">
    <property type="component" value="Unassembled WGS sequence"/>
</dbReference>
<evidence type="ECO:0000256" key="7">
    <source>
        <dbReference type="PROSITE-ProRule" id="PRU01373"/>
    </source>
</evidence>
<evidence type="ECO:0000259" key="9">
    <source>
        <dbReference type="PROSITE" id="PS52029"/>
    </source>
</evidence>
<gene>
    <name evidence="10" type="ORF">AIOL_002577</name>
</gene>
<evidence type="ECO:0000256" key="4">
    <source>
        <dbReference type="ARBA" id="ARBA00022960"/>
    </source>
</evidence>
<reference evidence="10 11" key="1">
    <citation type="submission" date="2015-06" db="EMBL/GenBank/DDBJ databases">
        <title>Draft genome sequence of an Alphaproteobacteria species associated to the Mediterranean sponge Oscarella lobularis.</title>
        <authorList>
            <person name="Jourda C."/>
            <person name="Santini S."/>
            <person name="Claverie J.-M."/>
        </authorList>
    </citation>
    <scope>NUCLEOTIDE SEQUENCE [LARGE SCALE GENOMIC DNA]</scope>
    <source>
        <strain evidence="10">IGS</strain>
    </source>
</reference>
<dbReference type="STRING" id="1675527.AIOL_002577"/>
<comment type="similarity">
    <text evidence="2">Belongs to the YkuD family.</text>
</comment>
<proteinExistence type="inferred from homology"/>
<dbReference type="Pfam" id="PF03734">
    <property type="entry name" value="YkuD"/>
    <property type="match status" value="1"/>
</dbReference>
<feature type="signal peptide" evidence="8">
    <location>
        <begin position="1"/>
        <end position="20"/>
    </location>
</feature>
<feature type="active site" description="Nucleophile" evidence="7">
    <location>
        <position position="111"/>
    </location>
</feature>
<dbReference type="GO" id="GO:0008360">
    <property type="term" value="P:regulation of cell shape"/>
    <property type="evidence" value="ECO:0007669"/>
    <property type="project" value="UniProtKB-UniRule"/>
</dbReference>
<dbReference type="PROSITE" id="PS52029">
    <property type="entry name" value="LD_TPASE"/>
    <property type="match status" value="1"/>
</dbReference>
<evidence type="ECO:0000256" key="2">
    <source>
        <dbReference type="ARBA" id="ARBA00005992"/>
    </source>
</evidence>
<keyword evidence="11" id="KW-1185">Reference proteome</keyword>
<dbReference type="EMBL" id="LFTY01000002">
    <property type="protein sequence ID" value="KMW57612.1"/>
    <property type="molecule type" value="Genomic_DNA"/>
</dbReference>
<dbReference type="PANTHER" id="PTHR30582">
    <property type="entry name" value="L,D-TRANSPEPTIDASE"/>
    <property type="match status" value="1"/>
</dbReference>
<dbReference type="CDD" id="cd16913">
    <property type="entry name" value="YkuD_like"/>
    <property type="match status" value="1"/>
</dbReference>
<dbReference type="InterPro" id="IPR038063">
    <property type="entry name" value="Transpep_catalytic_dom"/>
</dbReference>
<name>A0A0J9E4H1_9RHOB</name>
<evidence type="ECO:0000313" key="11">
    <source>
        <dbReference type="Proteomes" id="UP000037178"/>
    </source>
</evidence>
<comment type="pathway">
    <text evidence="1 7">Cell wall biogenesis; peptidoglycan biosynthesis.</text>
</comment>
<evidence type="ECO:0000256" key="1">
    <source>
        <dbReference type="ARBA" id="ARBA00004752"/>
    </source>
</evidence>
<keyword evidence="8" id="KW-0732">Signal</keyword>
<evidence type="ECO:0000256" key="3">
    <source>
        <dbReference type="ARBA" id="ARBA00022679"/>
    </source>
</evidence>
<evidence type="ECO:0000313" key="10">
    <source>
        <dbReference type="EMBL" id="KMW57612.1"/>
    </source>
</evidence>
<keyword evidence="6 7" id="KW-0961">Cell wall biogenesis/degradation</keyword>
<dbReference type="PANTHER" id="PTHR30582:SF2">
    <property type="entry name" value="L,D-TRANSPEPTIDASE YCIB-RELATED"/>
    <property type="match status" value="1"/>
</dbReference>
<feature type="domain" description="L,D-TPase catalytic" evidence="9">
    <location>
        <begin position="24"/>
        <end position="139"/>
    </location>
</feature>
<keyword evidence="5 7" id="KW-0573">Peptidoglycan synthesis</keyword>
<dbReference type="RefSeq" id="WP_152912514.1">
    <property type="nucleotide sequence ID" value="NZ_LFTY01000002.1"/>
</dbReference>
<feature type="active site" description="Proton donor/acceptor" evidence="7">
    <location>
        <position position="95"/>
    </location>
</feature>
<dbReference type="OrthoDB" id="463216at2"/>
<dbReference type="GO" id="GO:0071972">
    <property type="term" value="F:peptidoglycan L,D-transpeptidase activity"/>
    <property type="evidence" value="ECO:0007669"/>
    <property type="project" value="TreeGrafter"/>
</dbReference>
<dbReference type="PATRIC" id="fig|1675527.3.peg.2701"/>
<dbReference type="GO" id="GO:0071555">
    <property type="term" value="P:cell wall organization"/>
    <property type="evidence" value="ECO:0007669"/>
    <property type="project" value="UniProtKB-UniRule"/>
</dbReference>
<evidence type="ECO:0000256" key="5">
    <source>
        <dbReference type="ARBA" id="ARBA00022984"/>
    </source>
</evidence>
<dbReference type="GO" id="GO:0005576">
    <property type="term" value="C:extracellular region"/>
    <property type="evidence" value="ECO:0007669"/>
    <property type="project" value="TreeGrafter"/>
</dbReference>
<protein>
    <recommendedName>
        <fullName evidence="9">L,D-TPase catalytic domain-containing protein</fullName>
    </recommendedName>
</protein>